<evidence type="ECO:0000313" key="7">
    <source>
        <dbReference type="EMBL" id="VFP85725.1"/>
    </source>
</evidence>
<feature type="binding site" evidence="6">
    <location>
        <position position="71"/>
    </location>
    <ligand>
        <name>Mg(2+)</name>
        <dbReference type="ChEBI" id="CHEBI:18420"/>
        <label>1</label>
    </ligand>
</feature>
<dbReference type="CDD" id="cd00412">
    <property type="entry name" value="pyrophosphatase"/>
    <property type="match status" value="1"/>
</dbReference>
<feature type="binding site" evidence="6">
    <location>
        <position position="56"/>
    </location>
    <ligand>
        <name>substrate</name>
    </ligand>
</feature>
<dbReference type="InterPro" id="IPR036649">
    <property type="entry name" value="Pyrophosphatase_sf"/>
</dbReference>
<evidence type="ECO:0000256" key="2">
    <source>
        <dbReference type="ARBA" id="ARBA00022490"/>
    </source>
</evidence>
<dbReference type="NCBIfam" id="NF002317">
    <property type="entry name" value="PRK01250.1"/>
    <property type="match status" value="1"/>
</dbReference>
<keyword evidence="3 6" id="KW-0479">Metal-binding</keyword>
<dbReference type="AlphaFoldDB" id="A0A451DGH1"/>
<dbReference type="GO" id="GO:0005737">
    <property type="term" value="C:cytoplasm"/>
    <property type="evidence" value="ECO:0007669"/>
    <property type="project" value="UniProtKB-SubCell"/>
</dbReference>
<dbReference type="GO" id="GO:0000287">
    <property type="term" value="F:magnesium ion binding"/>
    <property type="evidence" value="ECO:0007669"/>
    <property type="project" value="UniProtKB-UniRule"/>
</dbReference>
<feature type="binding site" evidence="6">
    <location>
        <position position="71"/>
    </location>
    <ligand>
        <name>Mg(2+)</name>
        <dbReference type="ChEBI" id="CHEBI:18420"/>
        <label>2</label>
    </ligand>
</feature>
<feature type="binding site" evidence="6">
    <location>
        <position position="44"/>
    </location>
    <ligand>
        <name>substrate</name>
    </ligand>
</feature>
<dbReference type="EMBL" id="LR217730">
    <property type="protein sequence ID" value="VFP85725.1"/>
    <property type="molecule type" value="Genomic_DNA"/>
</dbReference>
<dbReference type="HAMAP" id="MF_00209">
    <property type="entry name" value="Inorganic_PPase"/>
    <property type="match status" value="1"/>
</dbReference>
<dbReference type="GO" id="GO:0004427">
    <property type="term" value="F:inorganic diphosphate phosphatase activity"/>
    <property type="evidence" value="ECO:0007669"/>
    <property type="project" value="UniProtKB-UniRule"/>
</dbReference>
<organism evidence="7 8">
    <name type="scientific">Candidatus Erwinia haradaeae</name>
    <dbReference type="NCBI Taxonomy" id="1922217"/>
    <lineage>
        <taxon>Bacteria</taxon>
        <taxon>Pseudomonadati</taxon>
        <taxon>Pseudomonadota</taxon>
        <taxon>Gammaproteobacteria</taxon>
        <taxon>Enterobacterales</taxon>
        <taxon>Erwiniaceae</taxon>
        <taxon>Erwinia</taxon>
    </lineage>
</organism>
<keyword evidence="4 6" id="KW-0378">Hydrolase</keyword>
<comment type="subcellular location">
    <subcellularLocation>
        <location evidence="6">Cytoplasm</location>
    </subcellularLocation>
</comment>
<sequence length="185" mass="21251">MSIKNVPDGYNLPDDIYVITEIPAYSYPIKYEVDKLTGVLFVDRFVATTMFYPCNYGYINYTLSEDGDPVDVLVPTPYPLHIGSVIRCRPVGMLQMTDESGPDSKIIAVPVQQLSTEYGHIQDVCDLSELLRNQIQHFFEQYKVLEREKWVKVNSWKNVTAAKDEILSSSRRFHEKHKLSAINNL</sequence>
<evidence type="ECO:0000256" key="5">
    <source>
        <dbReference type="ARBA" id="ARBA00022842"/>
    </source>
</evidence>
<comment type="catalytic activity">
    <reaction evidence="6">
        <text>diphosphate + H2O = 2 phosphate + H(+)</text>
        <dbReference type="Rhea" id="RHEA:24576"/>
        <dbReference type="ChEBI" id="CHEBI:15377"/>
        <dbReference type="ChEBI" id="CHEBI:15378"/>
        <dbReference type="ChEBI" id="CHEBI:33019"/>
        <dbReference type="ChEBI" id="CHEBI:43474"/>
        <dbReference type="EC" id="3.6.1.1"/>
    </reaction>
</comment>
<comment type="function">
    <text evidence="6">Catalyzes the hydrolysis of inorganic pyrophosphate (PPi) forming two phosphate ions.</text>
</comment>
<dbReference type="PANTHER" id="PTHR10286">
    <property type="entry name" value="INORGANIC PYROPHOSPHATASE"/>
    <property type="match status" value="1"/>
</dbReference>
<dbReference type="FunFam" id="3.90.80.10:FF:000001">
    <property type="entry name" value="Inorganic pyrophosphatase"/>
    <property type="match status" value="1"/>
</dbReference>
<dbReference type="GO" id="GO:0006796">
    <property type="term" value="P:phosphate-containing compound metabolic process"/>
    <property type="evidence" value="ECO:0007669"/>
    <property type="project" value="InterPro"/>
</dbReference>
<keyword evidence="5 6" id="KW-0460">Magnesium</keyword>
<dbReference type="PROSITE" id="PS00387">
    <property type="entry name" value="PPASE"/>
    <property type="match status" value="1"/>
</dbReference>
<feature type="binding site" evidence="6">
    <location>
        <position position="30"/>
    </location>
    <ligand>
        <name>substrate</name>
    </ligand>
</feature>
<dbReference type="Pfam" id="PF00719">
    <property type="entry name" value="Pyrophosphatase"/>
    <property type="match status" value="1"/>
</dbReference>
<dbReference type="OrthoDB" id="5187599at2"/>
<dbReference type="Gene3D" id="3.90.80.10">
    <property type="entry name" value="Inorganic pyrophosphatase"/>
    <property type="match status" value="1"/>
</dbReference>
<evidence type="ECO:0000256" key="4">
    <source>
        <dbReference type="ARBA" id="ARBA00022801"/>
    </source>
</evidence>
<evidence type="ECO:0000256" key="3">
    <source>
        <dbReference type="ARBA" id="ARBA00022723"/>
    </source>
</evidence>
<name>A0A451DGH1_9GAMM</name>
<dbReference type="RefSeq" id="WP_157988940.1">
    <property type="nucleotide sequence ID" value="NZ_LR217730.1"/>
</dbReference>
<accession>A0A451DGH1</accession>
<feature type="binding site" evidence="6">
    <location>
        <position position="142"/>
    </location>
    <ligand>
        <name>substrate</name>
    </ligand>
</feature>
<proteinExistence type="inferred from homology"/>
<evidence type="ECO:0000313" key="8">
    <source>
        <dbReference type="Proteomes" id="UP000294343"/>
    </source>
</evidence>
<comment type="cofactor">
    <cofactor evidence="1 6">
        <name>Mg(2+)</name>
        <dbReference type="ChEBI" id="CHEBI:18420"/>
    </cofactor>
</comment>
<dbReference type="SUPFAM" id="SSF50324">
    <property type="entry name" value="Inorganic pyrophosphatase"/>
    <property type="match status" value="1"/>
</dbReference>
<protein>
    <recommendedName>
        <fullName evidence="6">Inorganic pyrophosphatase</fullName>
        <ecNumber evidence="6">3.6.1.1</ecNumber>
    </recommendedName>
    <alternativeName>
        <fullName evidence="6">Pyrophosphate phospho-hydrolase</fullName>
        <shortName evidence="6">PPase</shortName>
    </alternativeName>
</protein>
<dbReference type="Proteomes" id="UP000294343">
    <property type="component" value="Chromosome"/>
</dbReference>
<feature type="binding site" evidence="6">
    <location>
        <position position="103"/>
    </location>
    <ligand>
        <name>Mg(2+)</name>
        <dbReference type="ChEBI" id="CHEBI:18420"/>
        <label>1</label>
    </ligand>
</feature>
<gene>
    <name evidence="6 7" type="primary">ppa</name>
    <name evidence="7" type="ORF">ERCIPSPA2889_107</name>
</gene>
<evidence type="ECO:0000256" key="6">
    <source>
        <dbReference type="HAMAP-Rule" id="MF_00209"/>
    </source>
</evidence>
<feature type="binding site" evidence="6">
    <location>
        <position position="66"/>
    </location>
    <ligand>
        <name>Mg(2+)</name>
        <dbReference type="ChEBI" id="CHEBI:18420"/>
        <label>1</label>
    </ligand>
</feature>
<reference evidence="7 8" key="1">
    <citation type="submission" date="2019-02" db="EMBL/GenBank/DDBJ databases">
        <authorList>
            <person name="Manzano-Marin A."/>
            <person name="Manzano-Marin A."/>
        </authorList>
    </citation>
    <scope>NUCLEOTIDE SEQUENCE [LARGE SCALE GENOMIC DNA]</scope>
    <source>
        <strain evidence="7 8">ErCipseudotsugae</strain>
    </source>
</reference>
<evidence type="ECO:0000256" key="1">
    <source>
        <dbReference type="ARBA" id="ARBA00001946"/>
    </source>
</evidence>
<comment type="subunit">
    <text evidence="6">Homohexamer.</text>
</comment>
<comment type="similarity">
    <text evidence="6">Belongs to the PPase family.</text>
</comment>
<dbReference type="InterPro" id="IPR008162">
    <property type="entry name" value="Pyrophosphatase"/>
</dbReference>
<keyword evidence="2 6" id="KW-0963">Cytoplasm</keyword>
<dbReference type="EC" id="3.6.1.1" evidence="6"/>